<evidence type="ECO:0000313" key="2">
    <source>
        <dbReference type="RefSeq" id="XP_075083396.1"/>
    </source>
</evidence>
<reference evidence="1" key="1">
    <citation type="journal article" date="2014" name="Nat. Commun.">
        <title>The tobacco genome sequence and its comparison with those of tomato and potato.</title>
        <authorList>
            <person name="Sierro N."/>
            <person name="Battey J.N."/>
            <person name="Ouadi S."/>
            <person name="Bakaher N."/>
            <person name="Bovet L."/>
            <person name="Willig A."/>
            <person name="Goepfert S."/>
            <person name="Peitsch M.C."/>
            <person name="Ivanov N.V."/>
        </authorList>
    </citation>
    <scope>NUCLEOTIDE SEQUENCE [LARGE SCALE GENOMIC DNA]</scope>
</reference>
<dbReference type="Proteomes" id="UP000790787">
    <property type="component" value="Chromosome 12"/>
</dbReference>
<dbReference type="RefSeq" id="XP_075083396.1">
    <property type="nucleotide sequence ID" value="XM_075227295.1"/>
</dbReference>
<protein>
    <submittedName>
        <fullName evidence="2">Secreted RxLR effector protein 161-like</fullName>
    </submittedName>
</protein>
<sequence>MNENTKSVSTPLAPYFKLSASMSPKNEAERDVGLIFEQQDSQYLVGCCDSDYAGDLDKHRSTTSYVFTFANTPVSWKSTSQLTVSLSTTEAEYMTITEAVKEAIWLQGLLRELGIG</sequence>
<accession>A0AC58SEJ1</accession>
<keyword evidence="1" id="KW-1185">Reference proteome</keyword>
<name>A0AC58SEJ1_TOBAC</name>
<proteinExistence type="predicted"/>
<organism evidence="1 2">
    <name type="scientific">Nicotiana tabacum</name>
    <name type="common">Common tobacco</name>
    <dbReference type="NCBI Taxonomy" id="4097"/>
    <lineage>
        <taxon>Eukaryota</taxon>
        <taxon>Viridiplantae</taxon>
        <taxon>Streptophyta</taxon>
        <taxon>Embryophyta</taxon>
        <taxon>Tracheophyta</taxon>
        <taxon>Spermatophyta</taxon>
        <taxon>Magnoliopsida</taxon>
        <taxon>eudicotyledons</taxon>
        <taxon>Gunneridae</taxon>
        <taxon>Pentapetalae</taxon>
        <taxon>asterids</taxon>
        <taxon>lamiids</taxon>
        <taxon>Solanales</taxon>
        <taxon>Solanaceae</taxon>
        <taxon>Nicotianoideae</taxon>
        <taxon>Nicotianeae</taxon>
        <taxon>Nicotiana</taxon>
    </lineage>
</organism>
<reference evidence="2" key="2">
    <citation type="submission" date="2025-08" db="UniProtKB">
        <authorList>
            <consortium name="RefSeq"/>
        </authorList>
    </citation>
    <scope>IDENTIFICATION</scope>
    <source>
        <tissue evidence="2">Leaf</tissue>
    </source>
</reference>
<evidence type="ECO:0000313" key="1">
    <source>
        <dbReference type="Proteomes" id="UP000790787"/>
    </source>
</evidence>
<gene>
    <name evidence="2" type="primary">LOC142167139</name>
</gene>